<dbReference type="Pfam" id="PF24722">
    <property type="entry name" value="DUF7674"/>
    <property type="match status" value="1"/>
</dbReference>
<evidence type="ECO:0000313" key="2">
    <source>
        <dbReference type="EMBL" id="NJP66344.1"/>
    </source>
</evidence>
<protein>
    <recommendedName>
        <fullName evidence="1">DUF7674 domain-containing protein</fullName>
    </recommendedName>
</protein>
<accession>A0ABX1AGT3</accession>
<name>A0ABX1AGT3_9ACTN</name>
<dbReference type="EMBL" id="JAAVJB010000046">
    <property type="protein sequence ID" value="NJP66344.1"/>
    <property type="molecule type" value="Genomic_DNA"/>
</dbReference>
<comment type="caution">
    <text evidence="2">The sequence shown here is derived from an EMBL/GenBank/DDBJ whole genome shotgun (WGS) entry which is preliminary data.</text>
</comment>
<reference evidence="2 3" key="1">
    <citation type="submission" date="2020-03" db="EMBL/GenBank/DDBJ databases">
        <title>Draft genome of Streptomyces sp. ventii, isolated from the Axial Seamount in the Pacific Ocean, and resequencing of the two type strains Streptomyces lonarensis strain NCL 716 and Streptomyces bohaiensis strain 11A07.</title>
        <authorList>
            <person name="Loughran R.M."/>
            <person name="Pfannmuller K.M."/>
            <person name="Wasson B.J."/>
            <person name="Deadmond M.C."/>
            <person name="Paddock B.E."/>
            <person name="Koyack M.J."/>
            <person name="Gallegos D.A."/>
            <person name="Mitchell E.A."/>
            <person name="Ushijima B."/>
            <person name="Saw J.H."/>
            <person name="Mcphail K.L."/>
            <person name="Videau P."/>
        </authorList>
    </citation>
    <scope>NUCLEOTIDE SEQUENCE [LARGE SCALE GENOMIC DNA]</scope>
    <source>
        <strain evidence="3">5675061</strain>
    </source>
</reference>
<dbReference type="RefSeq" id="WP_167932868.1">
    <property type="nucleotide sequence ID" value="NZ_JAAVJB010000046.1"/>
</dbReference>
<keyword evidence="3" id="KW-1185">Reference proteome</keyword>
<feature type="domain" description="DUF7674" evidence="1">
    <location>
        <begin position="10"/>
        <end position="97"/>
    </location>
</feature>
<gene>
    <name evidence="2" type="ORF">HCJ92_08595</name>
</gene>
<evidence type="ECO:0000313" key="3">
    <source>
        <dbReference type="Proteomes" id="UP000746503"/>
    </source>
</evidence>
<organism evidence="2 3">
    <name type="scientific">Streptomyces spiramenti</name>
    <dbReference type="NCBI Taxonomy" id="2720606"/>
    <lineage>
        <taxon>Bacteria</taxon>
        <taxon>Bacillati</taxon>
        <taxon>Actinomycetota</taxon>
        <taxon>Actinomycetes</taxon>
        <taxon>Kitasatosporales</taxon>
        <taxon>Streptomycetaceae</taxon>
        <taxon>Streptomyces</taxon>
    </lineage>
</organism>
<dbReference type="Proteomes" id="UP000746503">
    <property type="component" value="Unassembled WGS sequence"/>
</dbReference>
<evidence type="ECO:0000259" key="1">
    <source>
        <dbReference type="Pfam" id="PF24722"/>
    </source>
</evidence>
<sequence length="116" mass="13565">MNENQFFHGLLQGFPQLEDLHARHVEFYEERLSHVLLADVVRWAVGLFSEAGQGSVEEITVLRLIKFIERAYVQGDDEVKELIRFSFIENLPYLSEDGYRICECLTGNLLKMLMER</sequence>
<dbReference type="InterPro" id="IPR056091">
    <property type="entry name" value="DUF7674"/>
</dbReference>
<proteinExistence type="predicted"/>